<dbReference type="Proteomes" id="UP000256780">
    <property type="component" value="Plasmid CBM2587_p"/>
</dbReference>
<dbReference type="AlphaFoldDB" id="A0A375CJQ7"/>
<reference evidence="1" key="1">
    <citation type="submission" date="2018-01" db="EMBL/GenBank/DDBJ databases">
        <authorList>
            <person name="Clerissi C."/>
        </authorList>
    </citation>
    <scope>NUCLEOTIDE SEQUENCE</scope>
    <source>
        <strain evidence="1">Cupriavidus sp. LMG 19464</strain>
    </source>
</reference>
<sequence>MCCKIQSYIPLRRPRLGQRGAAQWLDTTMWRRVSAMPVLALPENGREVVTPVNCGFRQR</sequence>
<accession>A0A375CJQ7</accession>
<evidence type="ECO:0000313" key="1">
    <source>
        <dbReference type="EMBL" id="SOY73377.1"/>
    </source>
</evidence>
<gene>
    <name evidence="1" type="ORF">CBM2587_P20021</name>
</gene>
<dbReference type="EMBL" id="OFSQ01000040">
    <property type="protein sequence ID" value="SOY73377.1"/>
    <property type="molecule type" value="Genomic_DNA"/>
</dbReference>
<comment type="caution">
    <text evidence="1">The sequence shown here is derived from an EMBL/GenBank/DDBJ whole genome shotgun (WGS) entry which is preliminary data.</text>
</comment>
<organism evidence="1">
    <name type="scientific">Cupriavidus taiwanensis</name>
    <dbReference type="NCBI Taxonomy" id="164546"/>
    <lineage>
        <taxon>Bacteria</taxon>
        <taxon>Pseudomonadati</taxon>
        <taxon>Pseudomonadota</taxon>
        <taxon>Betaproteobacteria</taxon>
        <taxon>Burkholderiales</taxon>
        <taxon>Burkholderiaceae</taxon>
        <taxon>Cupriavidus</taxon>
    </lineage>
</organism>
<name>A0A375CJQ7_9BURK</name>
<proteinExistence type="predicted"/>
<protein>
    <submittedName>
        <fullName evidence="1">Uncharacterized protein</fullName>
    </submittedName>
</protein>